<organism evidence="1 2">
    <name type="scientific">Luteitalea pratensis</name>
    <dbReference type="NCBI Taxonomy" id="1855912"/>
    <lineage>
        <taxon>Bacteria</taxon>
        <taxon>Pseudomonadati</taxon>
        <taxon>Acidobacteriota</taxon>
        <taxon>Vicinamibacteria</taxon>
        <taxon>Vicinamibacterales</taxon>
        <taxon>Vicinamibacteraceae</taxon>
        <taxon>Luteitalea</taxon>
    </lineage>
</organism>
<dbReference type="InterPro" id="IPR003737">
    <property type="entry name" value="GlcNAc_PI_deacetylase-related"/>
</dbReference>
<dbReference type="OrthoDB" id="9790023at2"/>
<accession>A0A143PJ39</accession>
<dbReference type="InterPro" id="IPR024078">
    <property type="entry name" value="LmbE-like_dom_sf"/>
</dbReference>
<dbReference type="PANTHER" id="PTHR12993">
    <property type="entry name" value="N-ACETYLGLUCOSAMINYL-PHOSPHATIDYLINOSITOL DE-N-ACETYLASE-RELATED"/>
    <property type="match status" value="1"/>
</dbReference>
<dbReference type="Gene3D" id="3.40.50.10320">
    <property type="entry name" value="LmbE-like"/>
    <property type="match status" value="1"/>
</dbReference>
<dbReference type="EMBL" id="CP015136">
    <property type="protein sequence ID" value="AMY08263.1"/>
    <property type="molecule type" value="Genomic_DNA"/>
</dbReference>
<dbReference type="PANTHER" id="PTHR12993:SF30">
    <property type="entry name" value="N-ACETYL-ALPHA-D-GLUCOSAMINYL L-MALATE DEACETYLASE 1"/>
    <property type="match status" value="1"/>
</dbReference>
<sequence>MPRVLALMAHPDDIEITCAGTLILLKAAGWDVHLATMTAGDLGSSTLPAAAISRVRRKEAAASAALLGAGYTCLGIADLTIAHTERHKRIVTGLLRAVRPDILITHPPVDYMADHEQTSYLARDAAFGSTIPNWKALPPIGVRSRKALPPCEALPALLFADPIDLATPDGGRARAHYVVDISPVLEQKAAMLAAHASQRAWLHEQHGEDEYLHWMRRVGVERAKDFGKRSVTHAEGFVPYLGHAFPKHDVLTTALGRGRVKTLRQR</sequence>
<reference evidence="1 2" key="1">
    <citation type="journal article" date="2016" name="Genome Announc.">
        <title>First Complete Genome Sequence of a Subdivision 6 Acidobacterium Strain.</title>
        <authorList>
            <person name="Huang S."/>
            <person name="Vieira S."/>
            <person name="Bunk B."/>
            <person name="Riedel T."/>
            <person name="Sproer C."/>
            <person name="Overmann J."/>
        </authorList>
    </citation>
    <scope>NUCLEOTIDE SEQUENCE [LARGE SCALE GENOMIC DNA]</scope>
    <source>
        <strain evidence="2">DSM 100886 HEG_-6_39</strain>
    </source>
</reference>
<name>A0A143PJ39_LUTPR</name>
<dbReference type="RefSeq" id="WP_110170122.1">
    <property type="nucleotide sequence ID" value="NZ_CP015136.1"/>
</dbReference>
<dbReference type="KEGG" id="abac:LuPra_01457"/>
<proteinExistence type="predicted"/>
<evidence type="ECO:0000313" key="1">
    <source>
        <dbReference type="EMBL" id="AMY08263.1"/>
    </source>
</evidence>
<evidence type="ECO:0000313" key="2">
    <source>
        <dbReference type="Proteomes" id="UP000076079"/>
    </source>
</evidence>
<reference evidence="2" key="2">
    <citation type="submission" date="2016-04" db="EMBL/GenBank/DDBJ databases">
        <title>First Complete Genome Sequence of a Subdivision 6 Acidobacterium.</title>
        <authorList>
            <person name="Huang S."/>
            <person name="Vieira S."/>
            <person name="Bunk B."/>
            <person name="Riedel T."/>
            <person name="Sproeer C."/>
            <person name="Overmann J."/>
        </authorList>
    </citation>
    <scope>NUCLEOTIDE SEQUENCE [LARGE SCALE GENOMIC DNA]</scope>
    <source>
        <strain evidence="2">DSM 100886 HEG_-6_39</strain>
    </source>
</reference>
<dbReference type="STRING" id="1855912.LuPra_01457"/>
<protein>
    <submittedName>
        <fullName evidence="1">Bacillithiol biosynthesis deacetylase BshB1</fullName>
    </submittedName>
</protein>
<dbReference type="SUPFAM" id="SSF102588">
    <property type="entry name" value="LmbE-like"/>
    <property type="match status" value="1"/>
</dbReference>
<dbReference type="AlphaFoldDB" id="A0A143PJ39"/>
<dbReference type="GO" id="GO:0016811">
    <property type="term" value="F:hydrolase activity, acting on carbon-nitrogen (but not peptide) bonds, in linear amides"/>
    <property type="evidence" value="ECO:0007669"/>
    <property type="project" value="TreeGrafter"/>
</dbReference>
<dbReference type="Proteomes" id="UP000076079">
    <property type="component" value="Chromosome"/>
</dbReference>
<gene>
    <name evidence="1" type="ORF">LuPra_01457</name>
</gene>
<dbReference type="Pfam" id="PF02585">
    <property type="entry name" value="PIG-L"/>
    <property type="match status" value="1"/>
</dbReference>
<keyword evidence="2" id="KW-1185">Reference proteome</keyword>